<dbReference type="Pfam" id="PF11539">
    <property type="entry name" value="DUF3228"/>
    <property type="match status" value="1"/>
</dbReference>
<sequence>MRGLDKALKEGKDSAVLRDGYAPFCKHIFIKNFIPGLKLSTVPITPQNESLIVSDYLQRTEKELPVLVRWLPKDKVTVPDAKWMDLILYSKEQIDKEREAMGEPPLQVDYDYGIISIKVQDENYETPMDPITVMRNALGKEQGGSGVPLDREKYIQSVNYWKSHVMIK</sequence>
<dbReference type="Gene3D" id="3.30.2310.50">
    <property type="entry name" value="Protein of unknown function (DUF3228), domain 1"/>
    <property type="match status" value="2"/>
</dbReference>
<name>A0A6B2LM33_9EUKA</name>
<dbReference type="PANTHER" id="PTHR38666:SF2">
    <property type="entry name" value="FLAGELLAR ASSOCIATED PROTEIN"/>
    <property type="match status" value="1"/>
</dbReference>
<dbReference type="InterPro" id="IPR021610">
    <property type="entry name" value="DUF3228"/>
</dbReference>
<organism evidence="1">
    <name type="scientific">Arcella intermedia</name>
    <dbReference type="NCBI Taxonomy" id="1963864"/>
    <lineage>
        <taxon>Eukaryota</taxon>
        <taxon>Amoebozoa</taxon>
        <taxon>Tubulinea</taxon>
        <taxon>Elardia</taxon>
        <taxon>Arcellinida</taxon>
        <taxon>Sphaerothecina</taxon>
        <taxon>Arcellidae</taxon>
        <taxon>Arcella</taxon>
    </lineage>
</organism>
<evidence type="ECO:0000313" key="1">
    <source>
        <dbReference type="EMBL" id="NDV37995.1"/>
    </source>
</evidence>
<dbReference type="PANTHER" id="PTHR38666">
    <property type="match status" value="1"/>
</dbReference>
<proteinExistence type="predicted"/>
<accession>A0A6B2LM33</accession>
<protein>
    <submittedName>
        <fullName evidence="1">Uncharacterized protein</fullName>
    </submittedName>
</protein>
<dbReference type="EMBL" id="GIBP01009026">
    <property type="protein sequence ID" value="NDV37995.1"/>
    <property type="molecule type" value="Transcribed_RNA"/>
</dbReference>
<dbReference type="AlphaFoldDB" id="A0A6B2LM33"/>
<reference evidence="1" key="1">
    <citation type="journal article" date="2020" name="J. Eukaryot. Microbiol.">
        <title>De novo Sequencing, Assembly and Annotation of the Transcriptome for the Free-Living Testate Amoeba Arcella intermedia.</title>
        <authorList>
            <person name="Ribeiro G.M."/>
            <person name="Porfirio-Sousa A.L."/>
            <person name="Maurer-Alcala X.X."/>
            <person name="Katz L.A."/>
            <person name="Lahr D.J.G."/>
        </authorList>
    </citation>
    <scope>NUCLEOTIDE SEQUENCE</scope>
</reference>